<comment type="similarity">
    <text evidence="5">In the C-terminal section; belongs to the PRA-PH family.</text>
</comment>
<comment type="cofactor">
    <cofactor evidence="11">
        <name>Mg(2+)</name>
        <dbReference type="ChEBI" id="CHEBI:18420"/>
    </cofactor>
    <text evidence="11">Binds 1 Mg(2+) ion per subunit.</text>
</comment>
<dbReference type="PANTHER" id="PTHR42945:SF1">
    <property type="entry name" value="HISTIDINE BIOSYNTHESIS BIFUNCTIONAL PROTEIN HIS7"/>
    <property type="match status" value="1"/>
</dbReference>
<keyword evidence="11" id="KW-0862">Zinc</keyword>
<dbReference type="KEGG" id="mpad:KEF85_16690"/>
<feature type="binding site" evidence="11">
    <location>
        <position position="78"/>
    </location>
    <ligand>
        <name>Mg(2+)</name>
        <dbReference type="ChEBI" id="CHEBI:18420"/>
    </ligand>
</feature>
<keyword evidence="14" id="KW-1185">Reference proteome</keyword>
<keyword evidence="11" id="KW-0479">Metal-binding</keyword>
<comment type="function">
    <text evidence="11">Catalyzes the hydrolysis of the adenine ring of phosphoribosyl-AMP.</text>
</comment>
<sequence length="128" mass="14736">MSKDWLAEIQWTADGLVPVIAQQYDTGRVVMFAWMNPESLALSVSEGFAVYWSRSRQRLWRKGEESGHKQKIIDIQLDCDADVILLKIDQHGGIACHTGRHSCFYRSLTDGEWQTTEPVLKDPEHIYK</sequence>
<dbReference type="FunFam" id="3.10.20.810:FF:000001">
    <property type="entry name" value="Histidine biosynthesis bifunctional protein HisIE"/>
    <property type="match status" value="1"/>
</dbReference>
<proteinExistence type="inferred from homology"/>
<keyword evidence="8 11" id="KW-0028">Amino-acid biosynthesis</keyword>
<feature type="binding site" evidence="11">
    <location>
        <position position="103"/>
    </location>
    <ligand>
        <name>Zn(2+)</name>
        <dbReference type="ChEBI" id="CHEBI:29105"/>
        <note>ligand shared between dimeric partners</note>
    </ligand>
</feature>
<dbReference type="SUPFAM" id="SSF141734">
    <property type="entry name" value="HisI-like"/>
    <property type="match status" value="1"/>
</dbReference>
<dbReference type="InterPro" id="IPR002496">
    <property type="entry name" value="PRib_AMP_CycHydrolase_dom"/>
</dbReference>
<evidence type="ECO:0000256" key="11">
    <source>
        <dbReference type="HAMAP-Rule" id="MF_01021"/>
    </source>
</evidence>
<evidence type="ECO:0000313" key="14">
    <source>
        <dbReference type="Proteomes" id="UP000676649"/>
    </source>
</evidence>
<comment type="subcellular location">
    <subcellularLocation>
        <location evidence="11">Cytoplasm</location>
    </subcellularLocation>
</comment>
<evidence type="ECO:0000256" key="1">
    <source>
        <dbReference type="ARBA" id="ARBA00000024"/>
    </source>
</evidence>
<comment type="pathway">
    <text evidence="3 11">Amino-acid biosynthesis; L-histidine biosynthesis; L-histidine from 5-phospho-alpha-D-ribose 1-diphosphate: step 3/9.</text>
</comment>
<dbReference type="EMBL" id="CP073754">
    <property type="protein sequence ID" value="QWF70914.1"/>
    <property type="molecule type" value="Genomic_DNA"/>
</dbReference>
<protein>
    <recommendedName>
        <fullName evidence="11">Phosphoribosyl-AMP cyclohydrolase</fullName>
        <shortName evidence="11">PRA-CH</shortName>
        <ecNumber evidence="11">3.5.4.19</ecNumber>
    </recommendedName>
</protein>
<dbReference type="InterPro" id="IPR026660">
    <property type="entry name" value="PRA-CH"/>
</dbReference>
<gene>
    <name evidence="11 13" type="primary">hisI</name>
    <name evidence="13" type="ORF">KEF85_16690</name>
</gene>
<dbReference type="GO" id="GO:0004635">
    <property type="term" value="F:phosphoribosyl-AMP cyclohydrolase activity"/>
    <property type="evidence" value="ECO:0007669"/>
    <property type="project" value="UniProtKB-UniRule"/>
</dbReference>
<evidence type="ECO:0000256" key="7">
    <source>
        <dbReference type="ARBA" id="ARBA00022490"/>
    </source>
</evidence>
<evidence type="ECO:0000256" key="4">
    <source>
        <dbReference type="ARBA" id="ARBA00005204"/>
    </source>
</evidence>
<keyword evidence="10 11" id="KW-0368">Histidine biosynthesis</keyword>
<organism evidence="13 14">
    <name type="scientific">Methylomonas paludis</name>
    <dbReference type="NCBI Taxonomy" id="1173101"/>
    <lineage>
        <taxon>Bacteria</taxon>
        <taxon>Pseudomonadati</taxon>
        <taxon>Pseudomonadota</taxon>
        <taxon>Gammaproteobacteria</taxon>
        <taxon>Methylococcales</taxon>
        <taxon>Methylococcaceae</taxon>
        <taxon>Methylomonas</taxon>
    </lineage>
</organism>
<keyword evidence="7 11" id="KW-0963">Cytoplasm</keyword>
<reference evidence="13" key="1">
    <citation type="submission" date="2021-04" db="EMBL/GenBank/DDBJ databases">
        <title>Draft genome sequence data of methanotrophic Methylovulum sp. strain S1L and Methylomonas sp. strain S2AM isolated from boreal lake water columns.</title>
        <authorList>
            <person name="Rissanen A.J."/>
            <person name="Mangayil R."/>
            <person name="Svenning M.M."/>
            <person name="Khanongnuch R."/>
        </authorList>
    </citation>
    <scope>NUCLEOTIDE SEQUENCE</scope>
    <source>
        <strain evidence="13">S2AM</strain>
    </source>
</reference>
<dbReference type="NCBIfam" id="NF000768">
    <property type="entry name" value="PRK00051.1"/>
    <property type="match status" value="1"/>
</dbReference>
<comment type="catalytic activity">
    <reaction evidence="2">
        <text>1-(5-phospho-beta-D-ribosyl)-ATP + H2O = 1-(5-phospho-beta-D-ribosyl)-5'-AMP + diphosphate + H(+)</text>
        <dbReference type="Rhea" id="RHEA:22828"/>
        <dbReference type="ChEBI" id="CHEBI:15377"/>
        <dbReference type="ChEBI" id="CHEBI:15378"/>
        <dbReference type="ChEBI" id="CHEBI:33019"/>
        <dbReference type="ChEBI" id="CHEBI:59457"/>
        <dbReference type="ChEBI" id="CHEBI:73183"/>
        <dbReference type="EC" id="3.6.1.31"/>
    </reaction>
</comment>
<evidence type="ECO:0000256" key="10">
    <source>
        <dbReference type="ARBA" id="ARBA00023102"/>
    </source>
</evidence>
<evidence type="ECO:0000256" key="9">
    <source>
        <dbReference type="ARBA" id="ARBA00022801"/>
    </source>
</evidence>
<dbReference type="GO" id="GO:0000105">
    <property type="term" value="P:L-histidine biosynthetic process"/>
    <property type="evidence" value="ECO:0007669"/>
    <property type="project" value="UniProtKB-UniRule"/>
</dbReference>
<evidence type="ECO:0000256" key="3">
    <source>
        <dbReference type="ARBA" id="ARBA00005169"/>
    </source>
</evidence>
<evidence type="ECO:0000313" key="13">
    <source>
        <dbReference type="EMBL" id="QWF70914.1"/>
    </source>
</evidence>
<dbReference type="Proteomes" id="UP000676649">
    <property type="component" value="Chromosome"/>
</dbReference>
<dbReference type="GO" id="GO:0000287">
    <property type="term" value="F:magnesium ion binding"/>
    <property type="evidence" value="ECO:0007669"/>
    <property type="project" value="UniProtKB-UniRule"/>
</dbReference>
<feature type="binding site" evidence="11">
    <location>
        <position position="80"/>
    </location>
    <ligand>
        <name>Mg(2+)</name>
        <dbReference type="ChEBI" id="CHEBI:18420"/>
    </ligand>
</feature>
<dbReference type="PANTHER" id="PTHR42945">
    <property type="entry name" value="HISTIDINE BIOSYNTHESIS BIFUNCTIONAL PROTEIN"/>
    <property type="match status" value="1"/>
</dbReference>
<feature type="domain" description="Phosphoribosyl-AMP cyclohydrolase" evidence="12">
    <location>
        <begin position="31"/>
        <end position="105"/>
    </location>
</feature>
<comment type="catalytic activity">
    <reaction evidence="1 11">
        <text>1-(5-phospho-beta-D-ribosyl)-5'-AMP + H2O = 1-(5-phospho-beta-D-ribosyl)-5-[(5-phospho-beta-D-ribosylamino)methylideneamino]imidazole-4-carboxamide</text>
        <dbReference type="Rhea" id="RHEA:20049"/>
        <dbReference type="ChEBI" id="CHEBI:15377"/>
        <dbReference type="ChEBI" id="CHEBI:58435"/>
        <dbReference type="ChEBI" id="CHEBI:59457"/>
        <dbReference type="EC" id="3.5.4.19"/>
    </reaction>
</comment>
<dbReference type="EC" id="3.5.4.19" evidence="11"/>
<dbReference type="InterPro" id="IPR038019">
    <property type="entry name" value="PRib_AMP_CycHydrolase_sf"/>
</dbReference>
<comment type="cofactor">
    <cofactor evidence="11">
        <name>Zn(2+)</name>
        <dbReference type="ChEBI" id="CHEBI:29105"/>
    </cofactor>
    <text evidence="11">Binds 1 zinc ion per subunit.</text>
</comment>
<feature type="binding site" evidence="11">
    <location>
        <position position="79"/>
    </location>
    <ligand>
        <name>Zn(2+)</name>
        <dbReference type="ChEBI" id="CHEBI:29105"/>
        <note>ligand shared between dimeric partners</note>
    </ligand>
</feature>
<dbReference type="RefSeq" id="WP_215582414.1">
    <property type="nucleotide sequence ID" value="NZ_CP073754.1"/>
</dbReference>
<comment type="similarity">
    <text evidence="6">In the N-terminal section; belongs to the PRA-CH family.</text>
</comment>
<dbReference type="GO" id="GO:0004636">
    <property type="term" value="F:phosphoribosyl-ATP diphosphatase activity"/>
    <property type="evidence" value="ECO:0007669"/>
    <property type="project" value="UniProtKB-EC"/>
</dbReference>
<dbReference type="AlphaFoldDB" id="A0A975MP55"/>
<dbReference type="GO" id="GO:0008270">
    <property type="term" value="F:zinc ion binding"/>
    <property type="evidence" value="ECO:0007669"/>
    <property type="project" value="UniProtKB-UniRule"/>
</dbReference>
<evidence type="ECO:0000256" key="5">
    <source>
        <dbReference type="ARBA" id="ARBA00007731"/>
    </source>
</evidence>
<name>A0A975MP55_9GAMM</name>
<evidence type="ECO:0000259" key="12">
    <source>
        <dbReference type="Pfam" id="PF01502"/>
    </source>
</evidence>
<evidence type="ECO:0000256" key="6">
    <source>
        <dbReference type="ARBA" id="ARBA00008299"/>
    </source>
</evidence>
<feature type="binding site" evidence="11">
    <location>
        <position position="96"/>
    </location>
    <ligand>
        <name>Zn(2+)</name>
        <dbReference type="ChEBI" id="CHEBI:29105"/>
        <note>ligand shared between dimeric partners</note>
    </ligand>
</feature>
<accession>A0A975MP55</accession>
<comment type="pathway">
    <text evidence="4">Amino-acid biosynthesis; L-histidine biosynthesis; L-histidine from 5-phospho-alpha-D-ribose 1-diphosphate: step 2/9.</text>
</comment>
<dbReference type="GO" id="GO:0005737">
    <property type="term" value="C:cytoplasm"/>
    <property type="evidence" value="ECO:0007669"/>
    <property type="project" value="UniProtKB-SubCell"/>
</dbReference>
<keyword evidence="9 11" id="KW-0378">Hydrolase</keyword>
<comment type="similarity">
    <text evidence="11">Belongs to the PRA-CH family.</text>
</comment>
<feature type="binding site" evidence="11">
    <location>
        <position position="82"/>
    </location>
    <ligand>
        <name>Mg(2+)</name>
        <dbReference type="ChEBI" id="CHEBI:18420"/>
    </ligand>
</feature>
<keyword evidence="11" id="KW-0460">Magnesium</keyword>
<evidence type="ECO:0000256" key="2">
    <source>
        <dbReference type="ARBA" id="ARBA00001460"/>
    </source>
</evidence>
<comment type="subunit">
    <text evidence="11">Homodimer.</text>
</comment>
<dbReference type="Gene3D" id="3.10.20.810">
    <property type="entry name" value="Phosphoribosyl-AMP cyclohydrolase"/>
    <property type="match status" value="1"/>
</dbReference>
<dbReference type="Pfam" id="PF01502">
    <property type="entry name" value="PRA-CH"/>
    <property type="match status" value="1"/>
</dbReference>
<evidence type="ECO:0000256" key="8">
    <source>
        <dbReference type="ARBA" id="ARBA00022605"/>
    </source>
</evidence>
<dbReference type="HAMAP" id="MF_01021">
    <property type="entry name" value="HisI"/>
    <property type="match status" value="1"/>
</dbReference>